<evidence type="ECO:0008006" key="13">
    <source>
        <dbReference type="Google" id="ProtNLM"/>
    </source>
</evidence>
<feature type="domain" description="Calmodulin binding protein C-terminal" evidence="10">
    <location>
        <begin position="312"/>
        <end position="373"/>
    </location>
</feature>
<evidence type="ECO:0000256" key="2">
    <source>
        <dbReference type="ARBA" id="ARBA00007214"/>
    </source>
</evidence>
<evidence type="ECO:0000256" key="1">
    <source>
        <dbReference type="ARBA" id="ARBA00004123"/>
    </source>
</evidence>
<dbReference type="OrthoDB" id="1604062at2759"/>
<dbReference type="Proteomes" id="UP000230069">
    <property type="component" value="Unassembled WGS sequence"/>
</dbReference>
<dbReference type="InParanoid" id="A0A2G5F2N6"/>
<protein>
    <recommendedName>
        <fullName evidence="13">Calmodulin-binding protein 60 A-like</fullName>
    </recommendedName>
</protein>
<keyword evidence="6" id="KW-0804">Transcription</keyword>
<evidence type="ECO:0000259" key="10">
    <source>
        <dbReference type="Pfam" id="PF20452"/>
    </source>
</evidence>
<dbReference type="PANTHER" id="PTHR31713">
    <property type="entry name" value="OS02G0177800 PROTEIN"/>
    <property type="match status" value="1"/>
</dbReference>
<dbReference type="InterPro" id="IPR046829">
    <property type="entry name" value="Calmod_bind_C"/>
</dbReference>
<evidence type="ECO:0000256" key="4">
    <source>
        <dbReference type="ARBA" id="ARBA00023125"/>
    </source>
</evidence>
<keyword evidence="3" id="KW-0805">Transcription regulation</keyword>
<dbReference type="GO" id="GO:0043565">
    <property type="term" value="F:sequence-specific DNA binding"/>
    <property type="evidence" value="ECO:0007669"/>
    <property type="project" value="TreeGrafter"/>
</dbReference>
<evidence type="ECO:0000256" key="6">
    <source>
        <dbReference type="ARBA" id="ARBA00023163"/>
    </source>
</evidence>
<evidence type="ECO:0000313" key="12">
    <source>
        <dbReference type="Proteomes" id="UP000230069"/>
    </source>
</evidence>
<dbReference type="AlphaFoldDB" id="A0A2G5F2N6"/>
<dbReference type="Pfam" id="PF20452">
    <property type="entry name" value="Calmod_bind_C"/>
    <property type="match status" value="1"/>
</dbReference>
<dbReference type="EMBL" id="KZ305019">
    <property type="protein sequence ID" value="PIA62229.1"/>
    <property type="molecule type" value="Genomic_DNA"/>
</dbReference>
<dbReference type="GO" id="GO:0080142">
    <property type="term" value="P:regulation of salicylic acid biosynthetic process"/>
    <property type="evidence" value="ECO:0007669"/>
    <property type="project" value="TreeGrafter"/>
</dbReference>
<proteinExistence type="inferred from homology"/>
<dbReference type="GO" id="GO:0003700">
    <property type="term" value="F:DNA-binding transcription factor activity"/>
    <property type="evidence" value="ECO:0007669"/>
    <property type="project" value="TreeGrafter"/>
</dbReference>
<accession>A0A2G5F2N6</accession>
<keyword evidence="12" id="KW-1185">Reference proteome</keyword>
<organism evidence="11 12">
    <name type="scientific">Aquilegia coerulea</name>
    <name type="common">Rocky mountain columbine</name>
    <dbReference type="NCBI Taxonomy" id="218851"/>
    <lineage>
        <taxon>Eukaryota</taxon>
        <taxon>Viridiplantae</taxon>
        <taxon>Streptophyta</taxon>
        <taxon>Embryophyta</taxon>
        <taxon>Tracheophyta</taxon>
        <taxon>Spermatophyta</taxon>
        <taxon>Magnoliopsida</taxon>
        <taxon>Ranunculales</taxon>
        <taxon>Ranunculaceae</taxon>
        <taxon>Thalictroideae</taxon>
        <taxon>Aquilegia</taxon>
    </lineage>
</organism>
<dbReference type="InterPro" id="IPR046830">
    <property type="entry name" value="Calmod_bind_M"/>
</dbReference>
<dbReference type="Pfam" id="PF20451">
    <property type="entry name" value="Calmod_bind_M"/>
    <property type="match status" value="1"/>
</dbReference>
<dbReference type="InterPro" id="IPR012416">
    <property type="entry name" value="CBP60"/>
</dbReference>
<evidence type="ECO:0000256" key="7">
    <source>
        <dbReference type="ARBA" id="ARBA00023242"/>
    </source>
</evidence>
<dbReference type="GO" id="GO:0005516">
    <property type="term" value="F:calmodulin binding"/>
    <property type="evidence" value="ECO:0007669"/>
    <property type="project" value="InterPro"/>
</dbReference>
<dbReference type="GO" id="GO:0005634">
    <property type="term" value="C:nucleus"/>
    <property type="evidence" value="ECO:0007669"/>
    <property type="project" value="UniProtKB-SubCell"/>
</dbReference>
<gene>
    <name evidence="11" type="ORF">AQUCO_00200305v1</name>
</gene>
<keyword evidence="5" id="KW-0010">Activator</keyword>
<dbReference type="InterPro" id="IPR046831">
    <property type="entry name" value="Calmodulin_bind_N"/>
</dbReference>
<comment type="similarity">
    <text evidence="2">Belongs to the plant ACBP60 protein family.</text>
</comment>
<dbReference type="STRING" id="218851.A0A2G5F2N6"/>
<evidence type="ECO:0000259" key="9">
    <source>
        <dbReference type="Pfam" id="PF20451"/>
    </source>
</evidence>
<sequence>MSQKRQPDDENNPEEKRQKVPALKNIVVEAVKMHKFQKFLSGLEPVLRKVVKEEVEAALKKHFSKRQNCGNQIHPSSSRSLQLHFRNNLSLPIFTGARIEGEEGSIIEVALVDAMTGEVVCLGSESPVKVEIVVLEGDFEGGDHDSWSLEEFNNNIVKERGGKRPLLTGDTILNLKEGTSMLGELSFTDNSSWTRSRKFRLGARVIGDNYDGVRVREAKTDAFMVKDHRGELYKKHYPPSLVDEVWRLEKIGKDGAFHKRLTRENINTVKDFLMLHSVDALRLKNILGTGMSTKMWEATVDHAQTCILDNRMYAYYPTTAQHKMGVVFDVVGKTLWLHSEGQYISNDKLSETEKVDAQKLVKLGFENWDEVISLDSGSIGTSHLPGVCFPSSSTAIGCSYGSQIPSSCNSDEVGFAQTSDSPSDLVSSILSSGGIRSLDNITLQGYDNMDPRYDTLPSFRDLVADTIDCDAEAMVQSFCSGDQMPYFDSDSFQSQNFCLGSEAELQTAVDGFLPTPARSIATATPDKSHARWNMLYSVLKWRFSIKRIMASKKSVGREMKRHT</sequence>
<keyword evidence="4" id="KW-0238">DNA-binding</keyword>
<name>A0A2G5F2N6_AQUCA</name>
<dbReference type="PANTHER" id="PTHR31713:SF14">
    <property type="entry name" value="CALMODULIN-BINDING PROTEIN 60 A"/>
    <property type="match status" value="1"/>
</dbReference>
<keyword evidence="7" id="KW-0539">Nucleus</keyword>
<evidence type="ECO:0000256" key="5">
    <source>
        <dbReference type="ARBA" id="ARBA00023159"/>
    </source>
</evidence>
<evidence type="ECO:0000259" key="8">
    <source>
        <dbReference type="Pfam" id="PF07887"/>
    </source>
</evidence>
<feature type="domain" description="Calmodulin binding protein central" evidence="9">
    <location>
        <begin position="241"/>
        <end position="306"/>
    </location>
</feature>
<dbReference type="Pfam" id="PF07887">
    <property type="entry name" value="Calmodulin_bind"/>
    <property type="match status" value="1"/>
</dbReference>
<evidence type="ECO:0000256" key="3">
    <source>
        <dbReference type="ARBA" id="ARBA00023015"/>
    </source>
</evidence>
<comment type="subcellular location">
    <subcellularLocation>
        <location evidence="1">Nucleus</location>
    </subcellularLocation>
</comment>
<feature type="domain" description="Calmodulin binding protein-like N-terminal" evidence="8">
    <location>
        <begin position="81"/>
        <end position="228"/>
    </location>
</feature>
<evidence type="ECO:0000313" key="11">
    <source>
        <dbReference type="EMBL" id="PIA62229.1"/>
    </source>
</evidence>
<reference evidence="11 12" key="1">
    <citation type="submission" date="2017-09" db="EMBL/GenBank/DDBJ databases">
        <title>WGS assembly of Aquilegia coerulea Goldsmith.</title>
        <authorList>
            <person name="Hodges S."/>
            <person name="Kramer E."/>
            <person name="Nordborg M."/>
            <person name="Tomkins J."/>
            <person name="Borevitz J."/>
            <person name="Derieg N."/>
            <person name="Yan J."/>
            <person name="Mihaltcheva S."/>
            <person name="Hayes R.D."/>
            <person name="Rokhsar D."/>
        </authorList>
    </citation>
    <scope>NUCLEOTIDE SEQUENCE [LARGE SCALE GENOMIC DNA]</scope>
    <source>
        <strain evidence="12">cv. Goldsmith</strain>
    </source>
</reference>